<evidence type="ECO:0000313" key="3">
    <source>
        <dbReference type="Proteomes" id="UP000823405"/>
    </source>
</evidence>
<dbReference type="OrthoDB" id="10637772at2759"/>
<name>A0A9P6R5I5_9FUNG</name>
<evidence type="ECO:0000313" key="2">
    <source>
        <dbReference type="EMBL" id="KAG0311634.1"/>
    </source>
</evidence>
<keyword evidence="3" id="KW-1185">Reference proteome</keyword>
<dbReference type="AlphaFoldDB" id="A0A9P6R5I5"/>
<comment type="caution">
    <text evidence="2">The sequence shown here is derived from an EMBL/GenBank/DDBJ whole genome shotgun (WGS) entry which is preliminary data.</text>
</comment>
<organism evidence="2 3">
    <name type="scientific">Linnemannia gamsii</name>
    <dbReference type="NCBI Taxonomy" id="64522"/>
    <lineage>
        <taxon>Eukaryota</taxon>
        <taxon>Fungi</taxon>
        <taxon>Fungi incertae sedis</taxon>
        <taxon>Mucoromycota</taxon>
        <taxon>Mortierellomycotina</taxon>
        <taxon>Mortierellomycetes</taxon>
        <taxon>Mortierellales</taxon>
        <taxon>Mortierellaceae</taxon>
        <taxon>Linnemannia</taxon>
    </lineage>
</organism>
<feature type="compositionally biased region" description="Polar residues" evidence="1">
    <location>
        <begin position="142"/>
        <end position="153"/>
    </location>
</feature>
<evidence type="ECO:0000256" key="1">
    <source>
        <dbReference type="SAM" id="MobiDB-lite"/>
    </source>
</evidence>
<gene>
    <name evidence="2" type="ORF">BGZ97_011735</name>
</gene>
<protein>
    <submittedName>
        <fullName evidence="2">Uncharacterized protein</fullName>
    </submittedName>
</protein>
<accession>A0A9P6R5I5</accession>
<feature type="region of interest" description="Disordered" evidence="1">
    <location>
        <begin position="141"/>
        <end position="161"/>
    </location>
</feature>
<dbReference type="EMBL" id="JAAAIN010000695">
    <property type="protein sequence ID" value="KAG0311634.1"/>
    <property type="molecule type" value="Genomic_DNA"/>
</dbReference>
<dbReference type="Proteomes" id="UP000823405">
    <property type="component" value="Unassembled WGS sequence"/>
</dbReference>
<reference evidence="2" key="1">
    <citation type="journal article" date="2020" name="Fungal Divers.">
        <title>Resolving the Mortierellaceae phylogeny through synthesis of multi-gene phylogenetics and phylogenomics.</title>
        <authorList>
            <person name="Vandepol N."/>
            <person name="Liber J."/>
            <person name="Desiro A."/>
            <person name="Na H."/>
            <person name="Kennedy M."/>
            <person name="Barry K."/>
            <person name="Grigoriev I.V."/>
            <person name="Miller A.N."/>
            <person name="O'Donnell K."/>
            <person name="Stajich J.E."/>
            <person name="Bonito G."/>
        </authorList>
    </citation>
    <scope>NUCLEOTIDE SEQUENCE</scope>
    <source>
        <strain evidence="2">NVP60</strain>
    </source>
</reference>
<proteinExistence type="predicted"/>
<sequence length="161" mass="17755">MSTLGPGIFSWALQEKKDMDSCNDQELSPLLGKQDYERLLLLRHGLVPLKDAELEESNTAPLTVDLDAIVFVFSRTLSILSIYIPPDRRRRPGIDPHSSSLCQFLTGDVGEVSVVGDVNAEIYTNKGHSRILARDELLKHPTPTTLDAGNNNSKKGEDQAV</sequence>